<reference evidence="1" key="2">
    <citation type="submission" date="2015-06" db="UniProtKB">
        <authorList>
            <consortium name="EnsemblPlants"/>
        </authorList>
    </citation>
    <scope>IDENTIFICATION</scope>
    <source>
        <strain evidence="1">DM1-3 516 R44</strain>
    </source>
</reference>
<dbReference type="Gramene" id="PGSC0003DMT400012065">
    <property type="protein sequence ID" value="PGSC0003DMT400012065"/>
    <property type="gene ID" value="PGSC0003DMG400004730"/>
</dbReference>
<dbReference type="OMA" id="IARIRTW"/>
<name>M1A0M8_SOLTU</name>
<reference evidence="2" key="1">
    <citation type="journal article" date="2011" name="Nature">
        <title>Genome sequence and analysis of the tuber crop potato.</title>
        <authorList>
            <consortium name="The Potato Genome Sequencing Consortium"/>
        </authorList>
    </citation>
    <scope>NUCLEOTIDE SEQUENCE [LARGE SCALE GENOMIC DNA]</scope>
    <source>
        <strain evidence="2">cv. DM1-3 516 R44</strain>
    </source>
</reference>
<dbReference type="PANTHER" id="PTHR33116:SF66">
    <property type="entry name" value="REVERSE TRANSCRIPTASE ZINC-BINDING DOMAIN-CONTAINING PROTEIN"/>
    <property type="match status" value="1"/>
</dbReference>
<dbReference type="STRING" id="4113.M1A0M8"/>
<dbReference type="InParanoid" id="M1A0M8"/>
<proteinExistence type="predicted"/>
<dbReference type="HOGENOM" id="CLU_1889445_0_0_1"/>
<dbReference type="AlphaFoldDB" id="M1A0M8"/>
<evidence type="ECO:0000313" key="2">
    <source>
        <dbReference type="Proteomes" id="UP000011115"/>
    </source>
</evidence>
<dbReference type="eggNOG" id="KOG1075">
    <property type="taxonomic scope" value="Eukaryota"/>
</dbReference>
<dbReference type="PANTHER" id="PTHR33116">
    <property type="entry name" value="REVERSE TRANSCRIPTASE ZINC-BINDING DOMAIN-CONTAINING PROTEIN-RELATED-RELATED"/>
    <property type="match status" value="1"/>
</dbReference>
<protein>
    <submittedName>
        <fullName evidence="1">Reverse transcriptase</fullName>
    </submittedName>
</protein>
<evidence type="ECO:0000313" key="1">
    <source>
        <dbReference type="EnsemblPlants" id="PGSC0003DMT400012065"/>
    </source>
</evidence>
<organism evidence="1 2">
    <name type="scientific">Solanum tuberosum</name>
    <name type="common">Potato</name>
    <dbReference type="NCBI Taxonomy" id="4113"/>
    <lineage>
        <taxon>Eukaryota</taxon>
        <taxon>Viridiplantae</taxon>
        <taxon>Streptophyta</taxon>
        <taxon>Embryophyta</taxon>
        <taxon>Tracheophyta</taxon>
        <taxon>Spermatophyta</taxon>
        <taxon>Magnoliopsida</taxon>
        <taxon>eudicotyledons</taxon>
        <taxon>Gunneridae</taxon>
        <taxon>Pentapetalae</taxon>
        <taxon>asterids</taxon>
        <taxon>lamiids</taxon>
        <taxon>Solanales</taxon>
        <taxon>Solanaceae</taxon>
        <taxon>Solanoideae</taxon>
        <taxon>Solaneae</taxon>
        <taxon>Solanum</taxon>
    </lineage>
</organism>
<accession>M1A0M8</accession>
<dbReference type="EnsemblPlants" id="PGSC0003DMT400012065">
    <property type="protein sequence ID" value="PGSC0003DMT400012065"/>
    <property type="gene ID" value="PGSC0003DMG400004730"/>
</dbReference>
<dbReference type="PaxDb" id="4113-PGSC0003DMT400012065"/>
<dbReference type="Proteomes" id="UP000011115">
    <property type="component" value="Unassembled WGS sequence"/>
</dbReference>
<keyword evidence="2" id="KW-1185">Reference proteome</keyword>
<sequence length="135" mass="15399">MATSYKENCCKDYCLDCKKLSYAGRVQLVQVVLFGIQSYWAQLFPLPSKVLKTIEAYCRSYVWTGANTISKKALIAWDKICAPKAAGGLNLINMDLWNKAAIAKNYWDLAQKEDKLQLNSRNIRVNIFFNQLPLP</sequence>